<dbReference type="Pfam" id="PF05603">
    <property type="entry name" value="Hikeshi-like_N"/>
    <property type="match status" value="1"/>
</dbReference>
<comment type="caution">
    <text evidence="4">The sequence shown here is derived from an EMBL/GenBank/DDBJ whole genome shotgun (WGS) entry which is preliminary data.</text>
</comment>
<organism evidence="4 5">
    <name type="scientific">Podospora fimiseda</name>
    <dbReference type="NCBI Taxonomy" id="252190"/>
    <lineage>
        <taxon>Eukaryota</taxon>
        <taxon>Fungi</taxon>
        <taxon>Dikarya</taxon>
        <taxon>Ascomycota</taxon>
        <taxon>Pezizomycotina</taxon>
        <taxon>Sordariomycetes</taxon>
        <taxon>Sordariomycetidae</taxon>
        <taxon>Sordariales</taxon>
        <taxon>Podosporaceae</taxon>
        <taxon>Podospora</taxon>
    </lineage>
</organism>
<comment type="similarity">
    <text evidence="1">Belongs to the OPI10 family.</text>
</comment>
<dbReference type="GO" id="GO:0005829">
    <property type="term" value="C:cytosol"/>
    <property type="evidence" value="ECO:0007669"/>
    <property type="project" value="TreeGrafter"/>
</dbReference>
<evidence type="ECO:0000313" key="5">
    <source>
        <dbReference type="Proteomes" id="UP001301958"/>
    </source>
</evidence>
<accession>A0AAN7BV52</accession>
<dbReference type="GO" id="GO:0061608">
    <property type="term" value="F:nuclear import signal receptor activity"/>
    <property type="evidence" value="ECO:0007669"/>
    <property type="project" value="TreeGrafter"/>
</dbReference>
<dbReference type="PANTHER" id="PTHR12925">
    <property type="entry name" value="HIKESHI FAMILY MEMBER"/>
    <property type="match status" value="1"/>
</dbReference>
<evidence type="ECO:0000259" key="3">
    <source>
        <dbReference type="Pfam" id="PF21057"/>
    </source>
</evidence>
<dbReference type="PANTHER" id="PTHR12925:SF0">
    <property type="entry name" value="PROTEIN HIKESHI"/>
    <property type="match status" value="1"/>
</dbReference>
<dbReference type="Pfam" id="PF21057">
    <property type="entry name" value="Hikeshi-like_C"/>
    <property type="match status" value="1"/>
</dbReference>
<evidence type="ECO:0000313" key="4">
    <source>
        <dbReference type="EMBL" id="KAK4230022.1"/>
    </source>
</evidence>
<feature type="domain" description="Hikeshi-like N-terminal" evidence="2">
    <location>
        <begin position="9"/>
        <end position="101"/>
    </location>
</feature>
<evidence type="ECO:0008006" key="6">
    <source>
        <dbReference type="Google" id="ProtNLM"/>
    </source>
</evidence>
<reference evidence="4" key="1">
    <citation type="journal article" date="2023" name="Mol. Phylogenet. Evol.">
        <title>Genome-scale phylogeny and comparative genomics of the fungal order Sordariales.</title>
        <authorList>
            <person name="Hensen N."/>
            <person name="Bonometti L."/>
            <person name="Westerberg I."/>
            <person name="Brannstrom I.O."/>
            <person name="Guillou S."/>
            <person name="Cros-Aarteil S."/>
            <person name="Calhoun S."/>
            <person name="Haridas S."/>
            <person name="Kuo A."/>
            <person name="Mondo S."/>
            <person name="Pangilinan J."/>
            <person name="Riley R."/>
            <person name="LaButti K."/>
            <person name="Andreopoulos B."/>
            <person name="Lipzen A."/>
            <person name="Chen C."/>
            <person name="Yan M."/>
            <person name="Daum C."/>
            <person name="Ng V."/>
            <person name="Clum A."/>
            <person name="Steindorff A."/>
            <person name="Ohm R.A."/>
            <person name="Martin F."/>
            <person name="Silar P."/>
            <person name="Natvig D.O."/>
            <person name="Lalanne C."/>
            <person name="Gautier V."/>
            <person name="Ament-Velasquez S.L."/>
            <person name="Kruys A."/>
            <person name="Hutchinson M.I."/>
            <person name="Powell A.J."/>
            <person name="Barry K."/>
            <person name="Miller A.N."/>
            <person name="Grigoriev I.V."/>
            <person name="Debuchy R."/>
            <person name="Gladieux P."/>
            <person name="Hiltunen Thoren M."/>
            <person name="Johannesson H."/>
        </authorList>
    </citation>
    <scope>NUCLEOTIDE SEQUENCE</scope>
    <source>
        <strain evidence="4">CBS 990.96</strain>
    </source>
</reference>
<evidence type="ECO:0000256" key="1">
    <source>
        <dbReference type="ARBA" id="ARBA00006623"/>
    </source>
</evidence>
<name>A0AAN7BV52_9PEZI</name>
<dbReference type="InterPro" id="IPR031318">
    <property type="entry name" value="OPI10"/>
</dbReference>
<gene>
    <name evidence="4" type="ORF">QBC38DRAFT_358097</name>
</gene>
<dbReference type="InterPro" id="IPR008493">
    <property type="entry name" value="Hikeshi-like_N"/>
</dbReference>
<proteinExistence type="inferred from homology"/>
<feature type="domain" description="Hikeshi-like C-terminal" evidence="3">
    <location>
        <begin position="148"/>
        <end position="201"/>
    </location>
</feature>
<dbReference type="InterPro" id="IPR048364">
    <property type="entry name" value="Hikeshi-like_C"/>
</dbReference>
<protein>
    <recommendedName>
        <fullName evidence="6">Hikeshi-like domain-containing protein</fullName>
    </recommendedName>
</protein>
<sequence length="204" mass="21343">MDSPLFGLIVAGQPCTTQPSQILSPTSFLYTIPHPPPSPTTKPTTIITIFLLPGIQLPPQTGAAIYVISSNPSSSSSPSEKFVGAIGPGKESIFFRIKPKETAMIGILIEPAQAILEKMAANEGALVKASSAAGGAGQGGGGEANVLLSLAEKVIGNAFNYLASFSVDVPGKGVMVPLKAFEEWWKKFQSKARADPKFLERDGS</sequence>
<dbReference type="EMBL" id="MU865302">
    <property type="protein sequence ID" value="KAK4230022.1"/>
    <property type="molecule type" value="Genomic_DNA"/>
</dbReference>
<dbReference type="GO" id="GO:0005634">
    <property type="term" value="C:nucleus"/>
    <property type="evidence" value="ECO:0007669"/>
    <property type="project" value="TreeGrafter"/>
</dbReference>
<dbReference type="GO" id="GO:0006606">
    <property type="term" value="P:protein import into nucleus"/>
    <property type="evidence" value="ECO:0007669"/>
    <property type="project" value="TreeGrafter"/>
</dbReference>
<keyword evidence="5" id="KW-1185">Reference proteome</keyword>
<evidence type="ECO:0000259" key="2">
    <source>
        <dbReference type="Pfam" id="PF05603"/>
    </source>
</evidence>
<reference evidence="4" key="2">
    <citation type="submission" date="2023-05" db="EMBL/GenBank/DDBJ databases">
        <authorList>
            <consortium name="Lawrence Berkeley National Laboratory"/>
            <person name="Steindorff A."/>
            <person name="Hensen N."/>
            <person name="Bonometti L."/>
            <person name="Westerberg I."/>
            <person name="Brannstrom I.O."/>
            <person name="Guillou S."/>
            <person name="Cros-Aarteil S."/>
            <person name="Calhoun S."/>
            <person name="Haridas S."/>
            <person name="Kuo A."/>
            <person name="Mondo S."/>
            <person name="Pangilinan J."/>
            <person name="Riley R."/>
            <person name="Labutti K."/>
            <person name="Andreopoulos B."/>
            <person name="Lipzen A."/>
            <person name="Chen C."/>
            <person name="Yanf M."/>
            <person name="Daum C."/>
            <person name="Ng V."/>
            <person name="Clum A."/>
            <person name="Ohm R."/>
            <person name="Martin F."/>
            <person name="Silar P."/>
            <person name="Natvig D."/>
            <person name="Lalanne C."/>
            <person name="Gautier V."/>
            <person name="Ament-Velasquez S.L."/>
            <person name="Kruys A."/>
            <person name="Hutchinson M.I."/>
            <person name="Powell A.J."/>
            <person name="Barry K."/>
            <person name="Miller A.N."/>
            <person name="Grigoriev I.V."/>
            <person name="Debuchy R."/>
            <person name="Gladieux P."/>
            <person name="Thoren M.H."/>
            <person name="Johannesson H."/>
        </authorList>
    </citation>
    <scope>NUCLEOTIDE SEQUENCE</scope>
    <source>
        <strain evidence="4">CBS 990.96</strain>
    </source>
</reference>
<dbReference type="AlphaFoldDB" id="A0AAN7BV52"/>
<dbReference type="Proteomes" id="UP001301958">
    <property type="component" value="Unassembled WGS sequence"/>
</dbReference>